<keyword evidence="6" id="KW-0326">Glycosidase</keyword>
<dbReference type="GO" id="GO:0005975">
    <property type="term" value="P:carbohydrate metabolic process"/>
    <property type="evidence" value="ECO:0007669"/>
    <property type="project" value="InterPro"/>
</dbReference>
<reference evidence="10" key="1">
    <citation type="journal article" date="2022" name="Plant J.">
        <title>Strategies of tolerance reflected in two North American maple genomes.</title>
        <authorList>
            <person name="McEvoy S.L."/>
            <person name="Sezen U.U."/>
            <person name="Trouern-Trend A."/>
            <person name="McMahon S.M."/>
            <person name="Schaberg P.G."/>
            <person name="Yang J."/>
            <person name="Wegrzyn J.L."/>
            <person name="Swenson N.G."/>
        </authorList>
    </citation>
    <scope>NUCLEOTIDE SEQUENCE</scope>
    <source>
        <strain evidence="10">NS2018</strain>
    </source>
</reference>
<protein>
    <recommendedName>
        <fullName evidence="3">glucan endo-1,3-beta-D-glucosidase</fullName>
        <ecNumber evidence="3">3.2.1.39</ecNumber>
    </recommendedName>
</protein>
<evidence type="ECO:0000256" key="5">
    <source>
        <dbReference type="ARBA" id="ARBA00022801"/>
    </source>
</evidence>
<evidence type="ECO:0000256" key="2">
    <source>
        <dbReference type="ARBA" id="ARBA00008773"/>
    </source>
</evidence>
<dbReference type="Gene3D" id="3.20.20.80">
    <property type="entry name" value="Glycosidases"/>
    <property type="match status" value="1"/>
</dbReference>
<dbReference type="EMBL" id="JAUESC010000381">
    <property type="protein sequence ID" value="KAK0588722.1"/>
    <property type="molecule type" value="Genomic_DNA"/>
</dbReference>
<dbReference type="GO" id="GO:0042973">
    <property type="term" value="F:glucan endo-1,3-beta-D-glucosidase activity"/>
    <property type="evidence" value="ECO:0007669"/>
    <property type="project" value="UniProtKB-EC"/>
</dbReference>
<organism evidence="10 11">
    <name type="scientific">Acer saccharum</name>
    <name type="common">Sugar maple</name>
    <dbReference type="NCBI Taxonomy" id="4024"/>
    <lineage>
        <taxon>Eukaryota</taxon>
        <taxon>Viridiplantae</taxon>
        <taxon>Streptophyta</taxon>
        <taxon>Embryophyta</taxon>
        <taxon>Tracheophyta</taxon>
        <taxon>Spermatophyta</taxon>
        <taxon>Magnoliopsida</taxon>
        <taxon>eudicotyledons</taxon>
        <taxon>Gunneridae</taxon>
        <taxon>Pentapetalae</taxon>
        <taxon>rosids</taxon>
        <taxon>malvids</taxon>
        <taxon>Sapindales</taxon>
        <taxon>Sapindaceae</taxon>
        <taxon>Hippocastanoideae</taxon>
        <taxon>Acereae</taxon>
        <taxon>Acer</taxon>
    </lineage>
</organism>
<evidence type="ECO:0000256" key="3">
    <source>
        <dbReference type="ARBA" id="ARBA00012780"/>
    </source>
</evidence>
<dbReference type="FunFam" id="3.20.20.80:FF:000005">
    <property type="entry name" value="Glucan endo-1,3-beta-glucosidase 14"/>
    <property type="match status" value="1"/>
</dbReference>
<sequence length="514" mass="57505">MNSMRLQYSPVLLVVLFIFGFLSPGVASLGVNYGQIADNLPPPENVVPLVQSIGATKVKIFDANPQVIGAFANTGIELTIGLRNELLSDMQNPDNALMWVTVNIQAYSPATKIIGVAVGNEVLTLVDTSFRNCLVPAMHNIFGALVKLGLDRQIFVTTPHAINILALSYPPSSGCFRQDLIEIITGIVSFHNQTGSPFFINAYPYFVYKDNPTEIDLDLVLFRPNDKGFFDQSTNLYYDNMLYAQVDAVYSALASLGAMELLVHVSETGWPSSGDENEAGTTLENAKEYNGNLMKLVDERKGTPMRPNPELNVYIFALFNEDLKAGKNSERNFGLFKPDGTPAYSLPLRPIAEDNGITILQTYESPDETTSTAPAPFVEEPPDHVPGRPLAKPTNGPWFTLDDTSPSSWRTRVSEMSAWLDLQLAKSEQNLESILREFVSRFTGSLRDWYQALGEYRQLQFVRVPLASQAMGYIFREFLGDPDHIYKQARQEFFDMHCCSLKRKDIMFHYKRMS</sequence>
<evidence type="ECO:0000313" key="11">
    <source>
        <dbReference type="Proteomes" id="UP001168877"/>
    </source>
</evidence>
<feature type="chain" id="PRO_5041275218" description="glucan endo-1,3-beta-D-glucosidase" evidence="9">
    <location>
        <begin position="29"/>
        <end position="514"/>
    </location>
</feature>
<comment type="caution">
    <text evidence="10">The sequence shown here is derived from an EMBL/GenBank/DDBJ whole genome shotgun (WGS) entry which is preliminary data.</text>
</comment>
<keyword evidence="5" id="KW-0378">Hydrolase</keyword>
<name>A0AA39SD37_ACESA</name>
<keyword evidence="4 9" id="KW-0732">Signal</keyword>
<feature type="signal peptide" evidence="9">
    <location>
        <begin position="1"/>
        <end position="28"/>
    </location>
</feature>
<gene>
    <name evidence="10" type="ORF">LWI29_004644</name>
</gene>
<dbReference type="EC" id="3.2.1.39" evidence="3"/>
<dbReference type="Proteomes" id="UP001168877">
    <property type="component" value="Unassembled WGS sequence"/>
</dbReference>
<evidence type="ECO:0000256" key="7">
    <source>
        <dbReference type="RuleBase" id="RU004335"/>
    </source>
</evidence>
<comment type="similarity">
    <text evidence="2 7">Belongs to the glycosyl hydrolase 17 family.</text>
</comment>
<evidence type="ECO:0000256" key="8">
    <source>
        <dbReference type="SAM" id="MobiDB-lite"/>
    </source>
</evidence>
<dbReference type="InterPro" id="IPR044965">
    <property type="entry name" value="Glyco_hydro_17_plant"/>
</dbReference>
<evidence type="ECO:0000313" key="10">
    <source>
        <dbReference type="EMBL" id="KAK0588722.1"/>
    </source>
</evidence>
<dbReference type="PANTHER" id="PTHR32227">
    <property type="entry name" value="GLUCAN ENDO-1,3-BETA-GLUCOSIDASE BG1-RELATED-RELATED"/>
    <property type="match status" value="1"/>
</dbReference>
<feature type="region of interest" description="Disordered" evidence="8">
    <location>
        <begin position="366"/>
        <end position="397"/>
    </location>
</feature>
<evidence type="ECO:0000256" key="4">
    <source>
        <dbReference type="ARBA" id="ARBA00022729"/>
    </source>
</evidence>
<dbReference type="Pfam" id="PF00332">
    <property type="entry name" value="Glyco_hydro_17"/>
    <property type="match status" value="1"/>
</dbReference>
<evidence type="ECO:0000256" key="1">
    <source>
        <dbReference type="ARBA" id="ARBA00000382"/>
    </source>
</evidence>
<dbReference type="AlphaFoldDB" id="A0AA39SD37"/>
<proteinExistence type="inferred from homology"/>
<dbReference type="InterPro" id="IPR000490">
    <property type="entry name" value="Glyco_hydro_17"/>
</dbReference>
<dbReference type="SUPFAM" id="SSF51445">
    <property type="entry name" value="(Trans)glycosidases"/>
    <property type="match status" value="1"/>
</dbReference>
<evidence type="ECO:0000256" key="9">
    <source>
        <dbReference type="SAM" id="SignalP"/>
    </source>
</evidence>
<comment type="catalytic activity">
    <reaction evidence="1">
        <text>Hydrolysis of (1-&gt;3)-beta-D-glucosidic linkages in (1-&gt;3)-beta-D-glucans.</text>
        <dbReference type="EC" id="3.2.1.39"/>
    </reaction>
</comment>
<keyword evidence="11" id="KW-1185">Reference proteome</keyword>
<reference evidence="10" key="2">
    <citation type="submission" date="2023-06" db="EMBL/GenBank/DDBJ databases">
        <authorList>
            <person name="Swenson N.G."/>
            <person name="Wegrzyn J.L."/>
            <person name="Mcevoy S.L."/>
        </authorList>
    </citation>
    <scope>NUCLEOTIDE SEQUENCE</scope>
    <source>
        <strain evidence="10">NS2018</strain>
        <tissue evidence="10">Leaf</tissue>
    </source>
</reference>
<accession>A0AA39SD37</accession>
<evidence type="ECO:0000256" key="6">
    <source>
        <dbReference type="ARBA" id="ARBA00023295"/>
    </source>
</evidence>
<dbReference type="InterPro" id="IPR017853">
    <property type="entry name" value="GH"/>
</dbReference>